<evidence type="ECO:0000256" key="6">
    <source>
        <dbReference type="ARBA" id="ARBA00022806"/>
    </source>
</evidence>
<evidence type="ECO:0000256" key="8">
    <source>
        <dbReference type="ARBA" id="ARBA00023125"/>
    </source>
</evidence>
<dbReference type="GO" id="GO:0043139">
    <property type="term" value="F:5'-3' DNA helicase activity"/>
    <property type="evidence" value="ECO:0007669"/>
    <property type="project" value="UniProtKB-EC"/>
</dbReference>
<comment type="similarity">
    <text evidence="1 13">Belongs to the helicase family. DnaB subfamily.</text>
</comment>
<dbReference type="OrthoDB" id="9773982at2"/>
<keyword evidence="5 13" id="KW-0378">Hydrolase</keyword>
<comment type="caution">
    <text evidence="16">The sequence shown here is derived from an EMBL/GenBank/DDBJ whole genome shotgun (WGS) entry which is preliminary data.</text>
</comment>
<evidence type="ECO:0000259" key="14">
    <source>
        <dbReference type="PROSITE" id="PS51199"/>
    </source>
</evidence>
<evidence type="ECO:0000256" key="4">
    <source>
        <dbReference type="ARBA" id="ARBA00022741"/>
    </source>
</evidence>
<dbReference type="RefSeq" id="WP_035967468.1">
    <property type="nucleotide sequence ID" value="NZ_BMEG01000001.1"/>
</dbReference>
<evidence type="ECO:0000313" key="16">
    <source>
        <dbReference type="EMBL" id="KDR31845.1"/>
    </source>
</evidence>
<evidence type="ECO:0000313" key="17">
    <source>
        <dbReference type="Proteomes" id="UP000027439"/>
    </source>
</evidence>
<dbReference type="InterPro" id="IPR036185">
    <property type="entry name" value="DNA_heli_DnaB-like_N_sf"/>
</dbReference>
<dbReference type="NCBIfam" id="TIGR00665">
    <property type="entry name" value="DnaB"/>
    <property type="match status" value="1"/>
</dbReference>
<evidence type="ECO:0000256" key="9">
    <source>
        <dbReference type="ARBA" id="ARBA00023235"/>
    </source>
</evidence>
<name>A0A069NU25_9BURK</name>
<dbReference type="GO" id="GO:0042802">
    <property type="term" value="F:identical protein binding"/>
    <property type="evidence" value="ECO:0007669"/>
    <property type="project" value="UniProtKB-ARBA"/>
</dbReference>
<dbReference type="STRING" id="1071679.BG57_12625"/>
<sequence>MNAPSKDPQLDALKVPPHSIEAEQSVIGGLLLDNAAWDRIADVMAQSDFYRYDHRIIFEHIGKLIAATRPADVITVYESLNMAGKAEEVGGLAYLNALAQNTPSAANIRRYAEIVRDRAVLRRLVSVADEISADAFNPQGKEVRQILDEAESRVFSIAEDGARGTQGFLEIGPLLTQVVERIDTLYHTANPSDVTGTPTGFVDLDRMTSGMHGGELIIVAGRPSMGKTAFSMNIGEYVAVEYGLPVAVFSMEMPGTQLTMRMLGSVGRLDQHRMRTGRLTDEDWPKLTHAVQKMSEAQLFIDETGGLNPMELRSRARRLSRQCGKLGLIIVDYLQLMSGSGSGGENRATEISEISRSLKSLAKELDVPVIALSQLNRGLEQRPNKRPIMSDLRESGAIEQDADVILFIYRDEVYNPDSPDKGTAEIIIGKQRNGPIGPVRLTFHGQYTKFDNFAGVQNFYGGE</sequence>
<reference evidence="16 17" key="2">
    <citation type="submission" date="2014-03" db="EMBL/GenBank/DDBJ databases">
        <title>Draft Genome Sequences of Four Burkholderia Strains.</title>
        <authorList>
            <person name="Liu X.Y."/>
            <person name="Li C.X."/>
            <person name="Xu J.H."/>
        </authorList>
    </citation>
    <scope>NUCLEOTIDE SEQUENCE [LARGE SCALE GENOMIC DNA]</scope>
    <source>
        <strain evidence="16 17">R27</strain>
    </source>
</reference>
<accession>A0A069NU25</accession>
<dbReference type="NCBIfam" id="NF005424">
    <property type="entry name" value="PRK07004.1"/>
    <property type="match status" value="1"/>
</dbReference>
<evidence type="ECO:0000256" key="13">
    <source>
        <dbReference type="RuleBase" id="RU362085"/>
    </source>
</evidence>
<dbReference type="eggNOG" id="COG0305">
    <property type="taxonomic scope" value="Bacteria"/>
</dbReference>
<dbReference type="GO" id="GO:0006269">
    <property type="term" value="P:DNA replication, synthesis of primer"/>
    <property type="evidence" value="ECO:0007669"/>
    <property type="project" value="UniProtKB-UniRule"/>
</dbReference>
<dbReference type="EMBL" id="JFHE01000021">
    <property type="protein sequence ID" value="KDR31845.1"/>
    <property type="molecule type" value="Genomic_DNA"/>
</dbReference>
<evidence type="ECO:0000256" key="10">
    <source>
        <dbReference type="ARBA" id="ARBA00044932"/>
    </source>
</evidence>
<dbReference type="SUPFAM" id="SSF48024">
    <property type="entry name" value="N-terminal domain of DnaB helicase"/>
    <property type="match status" value="1"/>
</dbReference>
<dbReference type="GO" id="GO:0016787">
    <property type="term" value="F:hydrolase activity"/>
    <property type="evidence" value="ECO:0007669"/>
    <property type="project" value="UniProtKB-KW"/>
</dbReference>
<dbReference type="PANTHER" id="PTHR30153">
    <property type="entry name" value="REPLICATIVE DNA HELICASE DNAB"/>
    <property type="match status" value="1"/>
</dbReference>
<keyword evidence="2 13" id="KW-0639">Primosome</keyword>
<evidence type="ECO:0000256" key="3">
    <source>
        <dbReference type="ARBA" id="ARBA00022705"/>
    </source>
</evidence>
<keyword evidence="7 13" id="KW-0067">ATP-binding</keyword>
<keyword evidence="3 13" id="KW-0235">DNA replication</keyword>
<dbReference type="InterPro" id="IPR016136">
    <property type="entry name" value="DNA_helicase_N/primase_C"/>
</dbReference>
<dbReference type="SUPFAM" id="SSF52540">
    <property type="entry name" value="P-loop containing nucleoside triphosphate hydrolases"/>
    <property type="match status" value="1"/>
</dbReference>
<dbReference type="Gene3D" id="3.40.50.300">
    <property type="entry name" value="P-loop containing nucleotide triphosphate hydrolases"/>
    <property type="match status" value="1"/>
</dbReference>
<keyword evidence="9" id="KW-0413">Isomerase</keyword>
<dbReference type="EMBL" id="BMEG01000001">
    <property type="protein sequence ID" value="GGD51943.1"/>
    <property type="molecule type" value="Genomic_DNA"/>
</dbReference>
<dbReference type="InterPro" id="IPR003593">
    <property type="entry name" value="AAA+_ATPase"/>
</dbReference>
<reference evidence="15" key="1">
    <citation type="journal article" date="2014" name="Int. J. Syst. Evol. Microbiol.">
        <title>Complete genome of a new Firmicutes species belonging to the dominant human colonic microbiota ('Ruminococcus bicirculans') reveals two chromosomes and a selective capacity to utilize plant glucans.</title>
        <authorList>
            <consortium name="NISC Comparative Sequencing Program"/>
            <person name="Wegmann U."/>
            <person name="Louis P."/>
            <person name="Goesmann A."/>
            <person name="Henrissat B."/>
            <person name="Duncan S.H."/>
            <person name="Flint H.J."/>
        </authorList>
    </citation>
    <scope>NUCLEOTIDE SEQUENCE</scope>
    <source>
        <strain evidence="15">CGMCC 1.11013</strain>
    </source>
</reference>
<evidence type="ECO:0000256" key="1">
    <source>
        <dbReference type="ARBA" id="ARBA00008428"/>
    </source>
</evidence>
<comment type="function">
    <text evidence="10 13">The main replicative DNA helicase, it participates in initiation and elongation during chromosome replication. Travels ahead of the DNA replisome, separating dsDNA into templates for DNA synthesis. A processive ATP-dependent 5'-3' DNA helicase it has DNA-dependent ATPase activity.</text>
</comment>
<reference evidence="15" key="4">
    <citation type="submission" date="2024-05" db="EMBL/GenBank/DDBJ databases">
        <authorList>
            <person name="Sun Q."/>
            <person name="Zhou Y."/>
        </authorList>
    </citation>
    <scope>NUCLEOTIDE SEQUENCE</scope>
    <source>
        <strain evidence="15">CGMCC 1.11013</strain>
    </source>
</reference>
<keyword evidence="6 13" id="KW-0347">Helicase</keyword>
<dbReference type="PANTHER" id="PTHR30153:SF2">
    <property type="entry name" value="REPLICATIVE DNA HELICASE"/>
    <property type="match status" value="1"/>
</dbReference>
<keyword evidence="18" id="KW-1185">Reference proteome</keyword>
<dbReference type="GO" id="GO:1990077">
    <property type="term" value="C:primosome complex"/>
    <property type="evidence" value="ECO:0007669"/>
    <property type="project" value="UniProtKB-UniRule"/>
</dbReference>
<dbReference type="GO" id="GO:0005524">
    <property type="term" value="F:ATP binding"/>
    <property type="evidence" value="ECO:0007669"/>
    <property type="project" value="UniProtKB-UniRule"/>
</dbReference>
<reference evidence="18" key="3">
    <citation type="journal article" date="2019" name="Int. J. Syst. Evol. Microbiol.">
        <title>The Global Catalogue of Microorganisms (GCM) 10K type strain sequencing project: providing services to taxonomists for standard genome sequencing and annotation.</title>
        <authorList>
            <consortium name="The Broad Institute Genomics Platform"/>
            <consortium name="The Broad Institute Genome Sequencing Center for Infectious Disease"/>
            <person name="Wu L."/>
            <person name="Ma J."/>
        </authorList>
    </citation>
    <scope>NUCLEOTIDE SEQUENCE [LARGE SCALE GENOMIC DNA]</scope>
    <source>
        <strain evidence="18">CGMCC 1.11013</strain>
    </source>
</reference>
<feature type="domain" description="SF4 helicase" evidence="14">
    <location>
        <begin position="190"/>
        <end position="457"/>
    </location>
</feature>
<evidence type="ECO:0000256" key="11">
    <source>
        <dbReference type="ARBA" id="ARBA00048954"/>
    </source>
</evidence>
<proteinExistence type="inferred from homology"/>
<evidence type="ECO:0000256" key="12">
    <source>
        <dbReference type="NCBIfam" id="TIGR00665"/>
    </source>
</evidence>
<dbReference type="InterPro" id="IPR027417">
    <property type="entry name" value="P-loop_NTPase"/>
</dbReference>
<evidence type="ECO:0000256" key="5">
    <source>
        <dbReference type="ARBA" id="ARBA00022801"/>
    </source>
</evidence>
<dbReference type="FunFam" id="3.40.50.300:FF:000076">
    <property type="entry name" value="Replicative DNA helicase"/>
    <property type="match status" value="1"/>
</dbReference>
<dbReference type="GO" id="GO:0005829">
    <property type="term" value="C:cytosol"/>
    <property type="evidence" value="ECO:0007669"/>
    <property type="project" value="TreeGrafter"/>
</dbReference>
<dbReference type="Proteomes" id="UP000597138">
    <property type="component" value="Unassembled WGS sequence"/>
</dbReference>
<dbReference type="EC" id="5.6.2.3" evidence="12 13"/>
<evidence type="ECO:0000256" key="7">
    <source>
        <dbReference type="ARBA" id="ARBA00022840"/>
    </source>
</evidence>
<organism evidence="16 17">
    <name type="scientific">Caballeronia grimmiae</name>
    <dbReference type="NCBI Taxonomy" id="1071679"/>
    <lineage>
        <taxon>Bacteria</taxon>
        <taxon>Pseudomonadati</taxon>
        <taxon>Pseudomonadota</taxon>
        <taxon>Betaproteobacteria</taxon>
        <taxon>Burkholderiales</taxon>
        <taxon>Burkholderiaceae</taxon>
        <taxon>Caballeronia</taxon>
    </lineage>
</organism>
<evidence type="ECO:0000313" key="18">
    <source>
        <dbReference type="Proteomes" id="UP000597138"/>
    </source>
</evidence>
<dbReference type="InterPro" id="IPR007692">
    <property type="entry name" value="DNA_helicase_DnaB"/>
</dbReference>
<dbReference type="Gene3D" id="1.10.860.10">
    <property type="entry name" value="DNAb Helicase, Chain A"/>
    <property type="match status" value="1"/>
</dbReference>
<dbReference type="NCBIfam" id="NF004384">
    <property type="entry name" value="PRK05748.1"/>
    <property type="match status" value="1"/>
</dbReference>
<dbReference type="Pfam" id="PF03796">
    <property type="entry name" value="DnaB_C"/>
    <property type="match status" value="1"/>
</dbReference>
<dbReference type="FunFam" id="1.10.860.10:FF:000001">
    <property type="entry name" value="Replicative DNA helicase"/>
    <property type="match status" value="1"/>
</dbReference>
<dbReference type="CDD" id="cd00984">
    <property type="entry name" value="DnaB_C"/>
    <property type="match status" value="1"/>
</dbReference>
<dbReference type="InterPro" id="IPR007693">
    <property type="entry name" value="DNA_helicase_DnaB-like_N"/>
</dbReference>
<dbReference type="GO" id="GO:0003677">
    <property type="term" value="F:DNA binding"/>
    <property type="evidence" value="ECO:0007669"/>
    <property type="project" value="UniProtKB-UniRule"/>
</dbReference>
<keyword evidence="4 13" id="KW-0547">Nucleotide-binding</keyword>
<dbReference type="InterPro" id="IPR007694">
    <property type="entry name" value="DNA_helicase_DnaB-like_C"/>
</dbReference>
<comment type="catalytic activity">
    <reaction evidence="11 13">
        <text>ATP + H2O = ADP + phosphate + H(+)</text>
        <dbReference type="Rhea" id="RHEA:13065"/>
        <dbReference type="ChEBI" id="CHEBI:15377"/>
        <dbReference type="ChEBI" id="CHEBI:15378"/>
        <dbReference type="ChEBI" id="CHEBI:30616"/>
        <dbReference type="ChEBI" id="CHEBI:43474"/>
        <dbReference type="ChEBI" id="CHEBI:456216"/>
        <dbReference type="EC" id="5.6.2.3"/>
    </reaction>
</comment>
<dbReference type="Pfam" id="PF00772">
    <property type="entry name" value="DnaB"/>
    <property type="match status" value="1"/>
</dbReference>
<dbReference type="SMART" id="SM00382">
    <property type="entry name" value="AAA"/>
    <property type="match status" value="1"/>
</dbReference>
<keyword evidence="8 13" id="KW-0238">DNA-binding</keyword>
<dbReference type="Proteomes" id="UP000027439">
    <property type="component" value="Unassembled WGS sequence"/>
</dbReference>
<dbReference type="AlphaFoldDB" id="A0A069NU25"/>
<dbReference type="PROSITE" id="PS51199">
    <property type="entry name" value="SF4_HELICASE"/>
    <property type="match status" value="1"/>
</dbReference>
<evidence type="ECO:0000313" key="15">
    <source>
        <dbReference type="EMBL" id="GGD51943.1"/>
    </source>
</evidence>
<gene>
    <name evidence="15" type="primary">dnaB</name>
    <name evidence="16" type="ORF">BG57_12625</name>
    <name evidence="15" type="ORF">GCM10010985_02030</name>
</gene>
<protein>
    <recommendedName>
        <fullName evidence="12 13">Replicative DNA helicase</fullName>
        <ecNumber evidence="12 13">5.6.2.3</ecNumber>
    </recommendedName>
</protein>
<evidence type="ECO:0000256" key="2">
    <source>
        <dbReference type="ARBA" id="ARBA00022515"/>
    </source>
</evidence>